<keyword evidence="1" id="KW-0548">Nucleotidyltransferase</keyword>
<name>A0ACB8V0U1_9EURO</name>
<keyword evidence="1" id="KW-0239">DNA-directed DNA polymerase</keyword>
<accession>A0ACB8V0U1</accession>
<reference evidence="1" key="1">
    <citation type="journal article" date="2022" name="bioRxiv">
        <title>Population genetic analysis of Ophidiomyces ophidiicola, the causative agent of snake fungal disease, indicates recent introductions to the USA.</title>
        <authorList>
            <person name="Ladner J.T."/>
            <person name="Palmer J.M."/>
            <person name="Ettinger C.L."/>
            <person name="Stajich J.E."/>
            <person name="Farrell T.M."/>
            <person name="Glorioso B.M."/>
            <person name="Lawson B."/>
            <person name="Price S.J."/>
            <person name="Stengle A.G."/>
            <person name="Grear D.A."/>
            <person name="Lorch J.M."/>
        </authorList>
    </citation>
    <scope>NUCLEOTIDE SEQUENCE</scope>
    <source>
        <strain evidence="1">NWHC 24266-5</strain>
    </source>
</reference>
<protein>
    <submittedName>
        <fullName evidence="1">DNA-directed DNA polymerase epsilon, subunit B</fullName>
        <ecNumber evidence="1">2.7.7.7</ecNumber>
    </submittedName>
</protein>
<evidence type="ECO:0000313" key="1">
    <source>
        <dbReference type="EMBL" id="KAI2390124.1"/>
    </source>
</evidence>
<dbReference type="EMBL" id="JALBCA010000019">
    <property type="protein sequence ID" value="KAI2390124.1"/>
    <property type="molecule type" value="Genomic_DNA"/>
</dbReference>
<comment type="caution">
    <text evidence="1">The sequence shown here is derived from an EMBL/GenBank/DDBJ whole genome shotgun (WGS) entry which is preliminary data.</text>
</comment>
<proteinExistence type="predicted"/>
<dbReference type="EC" id="2.7.7.7" evidence="1"/>
<sequence>MSRMPHILPILLPPSTLRPLVFRILTKKHSLTVTSLSLQALAHFVGKNCGSEWREQGLAEVLLDEVAKSWKDAGGGVIVEDNPTGLLQQVLGALQVRISSGRVLRFPQEQSLANVYNQHSDRGTRSFSETQPGKTDRKPGTDVSYSDDIPLNDLSQLIRVVDAFNQPHITYCREQKGFQNYSSSRSVFSSPSHRVKAFRDRYNRLYQRVLRNKYFQQSPLASVNIQWPSFTLESTLAGSYSLTLVSSLQGRNGTSHLLLGLLHVSSTGDYSLSDLTGSIILDLQFAKAVPETGTWFTPGMILLVDGIYEASIATGAQLGRDSGSIAGKFTVLSIAGPPCERREVSLGLNLPSCYENNPIEGFGWTDFLGVGSERANGAHMRRVRRRYSQLDSSDVVSTVRTQFVIISELNLDNPKVLEGLGKVFRGYNSFPVERAPLAFILIGNFVGRAAMNSENQIGSVDFKELFDRLAVVLSEFPALLQSSTFIFIPGDNDPWASSFCAGASTSIPRPPVPELFTSRVRRVFGTVNEGSKIRKGTALQGGAIWTSNPTRISIFGPVQELVVFRDDVSDRLRRTSLHLPYNTTSLPITNSMESSKHSCAESGAISRNRTAFEEDPQPPQPIEGGNLTRNLTTQDASRRKLVKSLLDQGHLSPFPTTIRPILWDYSASLHLYPLPTTLILADPATGPFSMTYEGCNILNPGSFVSKSISGQFVWIEYDIITNKSCTIEKSL</sequence>
<organism evidence="1">
    <name type="scientific">Ophidiomyces ophidiicola</name>
    <dbReference type="NCBI Taxonomy" id="1387563"/>
    <lineage>
        <taxon>Eukaryota</taxon>
        <taxon>Fungi</taxon>
        <taxon>Dikarya</taxon>
        <taxon>Ascomycota</taxon>
        <taxon>Pezizomycotina</taxon>
        <taxon>Eurotiomycetes</taxon>
        <taxon>Eurotiomycetidae</taxon>
        <taxon>Onygenales</taxon>
        <taxon>Onygenaceae</taxon>
        <taxon>Ophidiomyces</taxon>
    </lineage>
</organism>
<gene>
    <name evidence="1" type="primary">DPB2</name>
    <name evidence="1" type="ORF">LOY88_001724</name>
</gene>
<keyword evidence="1" id="KW-0808">Transferase</keyword>